<proteinExistence type="predicted"/>
<protein>
    <submittedName>
        <fullName evidence="1">Uncharacterized protein</fullName>
    </submittedName>
</protein>
<dbReference type="EMBL" id="QTSX02004324">
    <property type="protein sequence ID" value="KAJ9065788.1"/>
    <property type="molecule type" value="Genomic_DNA"/>
</dbReference>
<keyword evidence="2" id="KW-1185">Reference proteome</keyword>
<accession>A0ACC2SU37</accession>
<dbReference type="Proteomes" id="UP001165960">
    <property type="component" value="Unassembled WGS sequence"/>
</dbReference>
<reference evidence="1" key="1">
    <citation type="submission" date="2022-04" db="EMBL/GenBank/DDBJ databases">
        <title>Genome of the entomopathogenic fungus Entomophthora muscae.</title>
        <authorList>
            <person name="Elya C."/>
            <person name="Lovett B.R."/>
            <person name="Lee E."/>
            <person name="Macias A.M."/>
            <person name="Hajek A.E."/>
            <person name="De Bivort B.L."/>
            <person name="Kasson M.T."/>
            <person name="De Fine Licht H.H."/>
            <person name="Stajich J.E."/>
        </authorList>
    </citation>
    <scope>NUCLEOTIDE SEQUENCE</scope>
    <source>
        <strain evidence="1">Berkeley</strain>
    </source>
</reference>
<evidence type="ECO:0000313" key="1">
    <source>
        <dbReference type="EMBL" id="KAJ9065788.1"/>
    </source>
</evidence>
<comment type="caution">
    <text evidence="1">The sequence shown here is derived from an EMBL/GenBank/DDBJ whole genome shotgun (WGS) entry which is preliminary data.</text>
</comment>
<sequence length="71" mass="7648">MNSIGILAGDGSEVKGSILPFGQKWRLDFWRVGLNQRYDSSRAGSDAGDDFISSEAVIGSVKRWRGMIGAG</sequence>
<organism evidence="1 2">
    <name type="scientific">Entomophthora muscae</name>
    <dbReference type="NCBI Taxonomy" id="34485"/>
    <lineage>
        <taxon>Eukaryota</taxon>
        <taxon>Fungi</taxon>
        <taxon>Fungi incertae sedis</taxon>
        <taxon>Zoopagomycota</taxon>
        <taxon>Entomophthoromycotina</taxon>
        <taxon>Entomophthoromycetes</taxon>
        <taxon>Entomophthorales</taxon>
        <taxon>Entomophthoraceae</taxon>
        <taxon>Entomophthora</taxon>
    </lineage>
</organism>
<evidence type="ECO:0000313" key="2">
    <source>
        <dbReference type="Proteomes" id="UP001165960"/>
    </source>
</evidence>
<name>A0ACC2SU37_9FUNG</name>
<gene>
    <name evidence="1" type="ORF">DSO57_1015998</name>
</gene>